<feature type="transmembrane region" description="Helical" evidence="1">
    <location>
        <begin position="12"/>
        <end position="32"/>
    </location>
</feature>
<dbReference type="EMBL" id="PTJE01000003">
    <property type="protein sequence ID" value="PPK94854.1"/>
    <property type="molecule type" value="Genomic_DNA"/>
</dbReference>
<proteinExistence type="predicted"/>
<keyword evidence="1" id="KW-0472">Membrane</keyword>
<evidence type="ECO:0000313" key="3">
    <source>
        <dbReference type="Proteomes" id="UP000239002"/>
    </source>
</evidence>
<evidence type="ECO:0000256" key="1">
    <source>
        <dbReference type="SAM" id="Phobius"/>
    </source>
</evidence>
<dbReference type="AlphaFoldDB" id="A0A2S6IKU0"/>
<evidence type="ECO:0000313" key="2">
    <source>
        <dbReference type="EMBL" id="PPK94854.1"/>
    </source>
</evidence>
<dbReference type="RefSeq" id="WP_146080396.1">
    <property type="nucleotide sequence ID" value="NZ_MQVW01000024.1"/>
</dbReference>
<keyword evidence="1" id="KW-1133">Transmembrane helix</keyword>
<comment type="caution">
    <text evidence="2">The sequence shown here is derived from an EMBL/GenBank/DDBJ whole genome shotgun (WGS) entry which is preliminary data.</text>
</comment>
<dbReference type="Proteomes" id="UP000239002">
    <property type="component" value="Unassembled WGS sequence"/>
</dbReference>
<accession>A0A2S6IKU0</accession>
<organism evidence="2 3">
    <name type="scientific">Nonlabens xylanidelens</name>
    <dbReference type="NCBI Taxonomy" id="191564"/>
    <lineage>
        <taxon>Bacteria</taxon>
        <taxon>Pseudomonadati</taxon>
        <taxon>Bacteroidota</taxon>
        <taxon>Flavobacteriia</taxon>
        <taxon>Flavobacteriales</taxon>
        <taxon>Flavobacteriaceae</taxon>
        <taxon>Nonlabens</taxon>
    </lineage>
</organism>
<gene>
    <name evidence="2" type="ORF">LY01_01607</name>
</gene>
<feature type="transmembrane region" description="Helical" evidence="1">
    <location>
        <begin position="38"/>
        <end position="59"/>
    </location>
</feature>
<sequence length="67" mass="7985">MKLIIDILKKTPFWSTFFVFTLMPSIWLLRGIGTWDTMIFMFISFPVNIIALSIIIITYRIKRKDDI</sequence>
<reference evidence="2 3" key="1">
    <citation type="submission" date="2018-02" db="EMBL/GenBank/DDBJ databases">
        <title>Genomic Encyclopedia of Archaeal and Bacterial Type Strains, Phase II (KMG-II): from individual species to whole genera.</title>
        <authorList>
            <person name="Goeker M."/>
        </authorList>
    </citation>
    <scope>NUCLEOTIDE SEQUENCE [LARGE SCALE GENOMIC DNA]</scope>
    <source>
        <strain evidence="2 3">DSM 16809</strain>
    </source>
</reference>
<protein>
    <submittedName>
        <fullName evidence="2">Uncharacterized protein</fullName>
    </submittedName>
</protein>
<keyword evidence="1" id="KW-0812">Transmembrane</keyword>
<name>A0A2S6IKU0_9FLAO</name>
<keyword evidence="3" id="KW-1185">Reference proteome</keyword>